<dbReference type="Proteomes" id="UP000252519">
    <property type="component" value="Unassembled WGS sequence"/>
</dbReference>
<gene>
    <name evidence="1" type="ORF">ANCCAN_30400</name>
</gene>
<sequence>MGNFGDRYYGTYVSDTEGFAALHHPFKLSQFLT</sequence>
<evidence type="ECO:0000313" key="1">
    <source>
        <dbReference type="EMBL" id="RCN23911.1"/>
    </source>
</evidence>
<proteinExistence type="predicted"/>
<dbReference type="AlphaFoldDB" id="A0A368EW47"/>
<comment type="caution">
    <text evidence="1">The sequence shown here is derived from an EMBL/GenBank/DDBJ whole genome shotgun (WGS) entry which is preliminary data.</text>
</comment>
<reference evidence="1 2" key="1">
    <citation type="submission" date="2014-10" db="EMBL/GenBank/DDBJ databases">
        <title>Draft genome of the hookworm Ancylostoma caninum.</title>
        <authorList>
            <person name="Mitreva M."/>
        </authorList>
    </citation>
    <scope>NUCLEOTIDE SEQUENCE [LARGE SCALE GENOMIC DNA]</scope>
    <source>
        <strain evidence="1 2">Baltimore</strain>
    </source>
</reference>
<dbReference type="EMBL" id="JOJR01024667">
    <property type="protein sequence ID" value="RCN23911.1"/>
    <property type="molecule type" value="Genomic_DNA"/>
</dbReference>
<protein>
    <submittedName>
        <fullName evidence="1">Uncharacterized protein</fullName>
    </submittedName>
</protein>
<organism evidence="1 2">
    <name type="scientific">Ancylostoma caninum</name>
    <name type="common">Dog hookworm</name>
    <dbReference type="NCBI Taxonomy" id="29170"/>
    <lineage>
        <taxon>Eukaryota</taxon>
        <taxon>Metazoa</taxon>
        <taxon>Ecdysozoa</taxon>
        <taxon>Nematoda</taxon>
        <taxon>Chromadorea</taxon>
        <taxon>Rhabditida</taxon>
        <taxon>Rhabditina</taxon>
        <taxon>Rhabditomorpha</taxon>
        <taxon>Strongyloidea</taxon>
        <taxon>Ancylostomatidae</taxon>
        <taxon>Ancylostomatinae</taxon>
        <taxon>Ancylostoma</taxon>
    </lineage>
</organism>
<evidence type="ECO:0000313" key="2">
    <source>
        <dbReference type="Proteomes" id="UP000252519"/>
    </source>
</evidence>
<keyword evidence="2" id="KW-1185">Reference proteome</keyword>
<accession>A0A368EW47</accession>
<name>A0A368EW47_ANCCA</name>